<protein>
    <submittedName>
        <fullName evidence="3">Uncharacterized protein</fullName>
    </submittedName>
</protein>
<accession>A0ABW8J9S8</accession>
<keyword evidence="2" id="KW-0732">Signal</keyword>
<dbReference type="RefSeq" id="WP_192156723.1">
    <property type="nucleotide sequence ID" value="NZ_JADIKK010000008.1"/>
</dbReference>
<dbReference type="EMBL" id="JADIKK010000008">
    <property type="protein sequence ID" value="MFK2879058.1"/>
    <property type="molecule type" value="Genomic_DNA"/>
</dbReference>
<reference evidence="3 4" key="1">
    <citation type="submission" date="2020-10" db="EMBL/GenBank/DDBJ databases">
        <title>Phylogeny of dyella-like bacteria.</title>
        <authorList>
            <person name="Fu J."/>
        </authorList>
    </citation>
    <scope>NUCLEOTIDE SEQUENCE [LARGE SCALE GENOMIC DNA]</scope>
    <source>
        <strain evidence="3 4">KACC 19113</strain>
    </source>
</reference>
<evidence type="ECO:0000256" key="1">
    <source>
        <dbReference type="SAM" id="MobiDB-lite"/>
    </source>
</evidence>
<evidence type="ECO:0000256" key="2">
    <source>
        <dbReference type="SAM" id="SignalP"/>
    </source>
</evidence>
<feature type="region of interest" description="Disordered" evidence="1">
    <location>
        <begin position="30"/>
        <end position="118"/>
    </location>
</feature>
<evidence type="ECO:0000313" key="4">
    <source>
        <dbReference type="Proteomes" id="UP001620339"/>
    </source>
</evidence>
<proteinExistence type="predicted"/>
<feature type="compositionally biased region" description="Polar residues" evidence="1">
    <location>
        <begin position="82"/>
        <end position="101"/>
    </location>
</feature>
<organism evidence="3 4">
    <name type="scientific">Rhodanobacter hydrolyticus</name>
    <dbReference type="NCBI Taxonomy" id="2250595"/>
    <lineage>
        <taxon>Bacteria</taxon>
        <taxon>Pseudomonadati</taxon>
        <taxon>Pseudomonadota</taxon>
        <taxon>Gammaproteobacteria</taxon>
        <taxon>Lysobacterales</taxon>
        <taxon>Rhodanobacteraceae</taxon>
        <taxon>Rhodanobacter</taxon>
    </lineage>
</organism>
<dbReference type="Proteomes" id="UP001620339">
    <property type="component" value="Unassembled WGS sequence"/>
</dbReference>
<gene>
    <name evidence="3" type="ORF">ISP25_18475</name>
</gene>
<feature type="chain" id="PRO_5046795489" evidence="2">
    <location>
        <begin position="23"/>
        <end position="157"/>
    </location>
</feature>
<comment type="caution">
    <text evidence="3">The sequence shown here is derived from an EMBL/GenBank/DDBJ whole genome shotgun (WGS) entry which is preliminary data.</text>
</comment>
<sequence>MKTTRTAVALLAACLLAGTAWAQTSSNQAPPPLNLKLPQVNNMPSDLPAASGSSAKPANSSGAASAPGAYYGDTSGRMGNADTHTASASQTCDDSTYNQPQVHGDVGMGVMSGNHTSGSYQSGAVSVTKNLGDCDHPSGGVSFSVGVSQGQFHGRGW</sequence>
<evidence type="ECO:0000313" key="3">
    <source>
        <dbReference type="EMBL" id="MFK2879058.1"/>
    </source>
</evidence>
<feature type="compositionally biased region" description="Low complexity" evidence="1">
    <location>
        <begin position="48"/>
        <end position="69"/>
    </location>
</feature>
<name>A0ABW8J9S8_9GAMM</name>
<keyword evidence="4" id="KW-1185">Reference proteome</keyword>
<feature type="signal peptide" evidence="2">
    <location>
        <begin position="1"/>
        <end position="22"/>
    </location>
</feature>